<evidence type="ECO:0000256" key="9">
    <source>
        <dbReference type="SAM" id="MobiDB-lite"/>
    </source>
</evidence>
<evidence type="ECO:0000256" key="2">
    <source>
        <dbReference type="ARBA" id="ARBA00023015"/>
    </source>
</evidence>
<dbReference type="CDD" id="cd00086">
    <property type="entry name" value="homeodomain"/>
    <property type="match status" value="1"/>
</dbReference>
<evidence type="ECO:0000313" key="12">
    <source>
        <dbReference type="Proteomes" id="UP000272025"/>
    </source>
</evidence>
<reference evidence="11 12" key="1">
    <citation type="journal article" date="2018" name="Mol. Ecol.">
        <title>The obligate alkalophilic soda-lake fungus Sodiomyces alkalinus has shifted to a protein diet.</title>
        <authorList>
            <person name="Grum-Grzhimaylo A.A."/>
            <person name="Falkoski D.L."/>
            <person name="van den Heuvel J."/>
            <person name="Valero-Jimenez C.A."/>
            <person name="Min B."/>
            <person name="Choi I.G."/>
            <person name="Lipzen A."/>
            <person name="Daum C.G."/>
            <person name="Aanen D.K."/>
            <person name="Tsang A."/>
            <person name="Henrissat B."/>
            <person name="Bilanenko E.N."/>
            <person name="de Vries R.P."/>
            <person name="van Kan J.A.L."/>
            <person name="Grigoriev I.V."/>
            <person name="Debets A.J.M."/>
        </authorList>
    </citation>
    <scope>NUCLEOTIDE SEQUENCE [LARGE SCALE GENOMIC DNA]</scope>
    <source>
        <strain evidence="11 12">F11</strain>
    </source>
</reference>
<dbReference type="Pfam" id="PF05920">
    <property type="entry name" value="Homeobox_KN"/>
    <property type="match status" value="1"/>
</dbReference>
<dbReference type="RefSeq" id="XP_028463730.1">
    <property type="nucleotide sequence ID" value="XM_028615466.1"/>
</dbReference>
<gene>
    <name evidence="11" type="ORF">SODALDRAFT_54431</name>
</gene>
<protein>
    <recommendedName>
        <fullName evidence="10">Homeobox domain-containing protein</fullName>
    </recommendedName>
</protein>
<keyword evidence="6 8" id="KW-0539">Nucleus</keyword>
<feature type="region of interest" description="Disordered" evidence="9">
    <location>
        <begin position="385"/>
        <end position="457"/>
    </location>
</feature>
<keyword evidence="3 8" id="KW-0238">DNA-binding</keyword>
<feature type="domain" description="Homeobox" evidence="10">
    <location>
        <begin position="316"/>
        <end position="379"/>
    </location>
</feature>
<dbReference type="OrthoDB" id="10056939at2759"/>
<dbReference type="Proteomes" id="UP000272025">
    <property type="component" value="Unassembled WGS sequence"/>
</dbReference>
<feature type="region of interest" description="Disordered" evidence="9">
    <location>
        <begin position="106"/>
        <end position="170"/>
    </location>
</feature>
<evidence type="ECO:0000256" key="1">
    <source>
        <dbReference type="ARBA" id="ARBA00004123"/>
    </source>
</evidence>
<dbReference type="PANTHER" id="PTHR11850">
    <property type="entry name" value="HOMEOBOX PROTEIN TRANSCRIPTION FACTORS"/>
    <property type="match status" value="1"/>
</dbReference>
<evidence type="ECO:0000313" key="11">
    <source>
        <dbReference type="EMBL" id="ROT35924.1"/>
    </source>
</evidence>
<feature type="compositionally biased region" description="Polar residues" evidence="9">
    <location>
        <begin position="9"/>
        <end position="21"/>
    </location>
</feature>
<evidence type="ECO:0000256" key="4">
    <source>
        <dbReference type="ARBA" id="ARBA00023155"/>
    </source>
</evidence>
<accession>A0A3N2PNB7</accession>
<dbReference type="InterPro" id="IPR050224">
    <property type="entry name" value="TALE_homeobox"/>
</dbReference>
<organism evidence="11 12">
    <name type="scientific">Sodiomyces alkalinus (strain CBS 110278 / VKM F-3762 / F11)</name>
    <name type="common">Alkaliphilic filamentous fungus</name>
    <dbReference type="NCBI Taxonomy" id="1314773"/>
    <lineage>
        <taxon>Eukaryota</taxon>
        <taxon>Fungi</taxon>
        <taxon>Dikarya</taxon>
        <taxon>Ascomycota</taxon>
        <taxon>Pezizomycotina</taxon>
        <taxon>Sordariomycetes</taxon>
        <taxon>Hypocreomycetidae</taxon>
        <taxon>Glomerellales</taxon>
        <taxon>Plectosphaerellaceae</taxon>
        <taxon>Sodiomyces</taxon>
    </lineage>
</organism>
<feature type="region of interest" description="Disordered" evidence="9">
    <location>
        <begin position="1"/>
        <end position="61"/>
    </location>
</feature>
<proteinExistence type="inferred from homology"/>
<dbReference type="FunFam" id="1.10.10.60:FF:000059">
    <property type="entry name" value="TGFB-induced factor homeobox 1"/>
    <property type="match status" value="1"/>
</dbReference>
<dbReference type="SMART" id="SM00389">
    <property type="entry name" value="HOX"/>
    <property type="match status" value="1"/>
</dbReference>
<evidence type="ECO:0000256" key="6">
    <source>
        <dbReference type="ARBA" id="ARBA00023242"/>
    </source>
</evidence>
<dbReference type="STRING" id="1314773.A0A3N2PNB7"/>
<keyword evidence="5" id="KW-0804">Transcription</keyword>
<keyword evidence="12" id="KW-1185">Reference proteome</keyword>
<evidence type="ECO:0000256" key="3">
    <source>
        <dbReference type="ARBA" id="ARBA00023125"/>
    </source>
</evidence>
<evidence type="ECO:0000256" key="5">
    <source>
        <dbReference type="ARBA" id="ARBA00023163"/>
    </source>
</evidence>
<dbReference type="InterPro" id="IPR009057">
    <property type="entry name" value="Homeodomain-like_sf"/>
</dbReference>
<dbReference type="EMBL" id="ML119060">
    <property type="protein sequence ID" value="ROT35924.1"/>
    <property type="molecule type" value="Genomic_DNA"/>
</dbReference>
<dbReference type="GO" id="GO:0006355">
    <property type="term" value="P:regulation of DNA-templated transcription"/>
    <property type="evidence" value="ECO:0007669"/>
    <property type="project" value="InterPro"/>
</dbReference>
<comment type="similarity">
    <text evidence="7">Belongs to the TALE/TGIF homeobox family.</text>
</comment>
<dbReference type="GO" id="GO:0003677">
    <property type="term" value="F:DNA binding"/>
    <property type="evidence" value="ECO:0007669"/>
    <property type="project" value="UniProtKB-UniRule"/>
</dbReference>
<feature type="compositionally biased region" description="Basic and acidic residues" evidence="9">
    <location>
        <begin position="416"/>
        <end position="427"/>
    </location>
</feature>
<keyword evidence="4 8" id="KW-0371">Homeobox</keyword>
<feature type="compositionally biased region" description="Low complexity" evidence="9">
    <location>
        <begin position="204"/>
        <end position="214"/>
    </location>
</feature>
<name>A0A3N2PNB7_SODAK</name>
<dbReference type="SUPFAM" id="SSF46689">
    <property type="entry name" value="Homeodomain-like"/>
    <property type="match status" value="1"/>
</dbReference>
<dbReference type="Gene3D" id="1.10.10.60">
    <property type="entry name" value="Homeodomain-like"/>
    <property type="match status" value="1"/>
</dbReference>
<keyword evidence="2" id="KW-0805">Transcription regulation</keyword>
<evidence type="ECO:0000256" key="7">
    <source>
        <dbReference type="ARBA" id="ARBA00038021"/>
    </source>
</evidence>
<evidence type="ECO:0000256" key="8">
    <source>
        <dbReference type="PROSITE-ProRule" id="PRU00108"/>
    </source>
</evidence>
<evidence type="ECO:0000259" key="10">
    <source>
        <dbReference type="PROSITE" id="PS50071"/>
    </source>
</evidence>
<dbReference type="GeneID" id="39583943"/>
<feature type="DNA-binding region" description="Homeobox" evidence="8">
    <location>
        <begin position="318"/>
        <end position="380"/>
    </location>
</feature>
<feature type="compositionally biased region" description="Basic and acidic residues" evidence="9">
    <location>
        <begin position="193"/>
        <end position="202"/>
    </location>
</feature>
<dbReference type="PROSITE" id="PS50071">
    <property type="entry name" value="HOMEOBOX_2"/>
    <property type="match status" value="1"/>
</dbReference>
<comment type="subcellular location">
    <subcellularLocation>
        <location evidence="1 8">Nucleus</location>
    </subcellularLocation>
</comment>
<dbReference type="AlphaFoldDB" id="A0A3N2PNB7"/>
<dbReference type="GO" id="GO:0005634">
    <property type="term" value="C:nucleus"/>
    <property type="evidence" value="ECO:0007669"/>
    <property type="project" value="UniProtKB-SubCell"/>
</dbReference>
<dbReference type="InterPro" id="IPR008422">
    <property type="entry name" value="KN_HD"/>
</dbReference>
<dbReference type="InterPro" id="IPR001356">
    <property type="entry name" value="HD"/>
</dbReference>
<feature type="region of interest" description="Disordered" evidence="9">
    <location>
        <begin position="182"/>
        <end position="225"/>
    </location>
</feature>
<sequence length="457" mass="49987">MGYSPPWSAHNTNTSRNTSGAQHKMSMLAMTGPSPHSGFTREFLWDGGRSTEHGPQPRAEPERVALPSIRQAFPEIHLRVHSQEPVSSRPMTATAAAAMAGMPGAMTSPEYIYSPNSNKRRRISLEDEQERERASRIPRLYETPGGLSQKRQPTSPPAPRSAPAPDAWTAPARTSPYVAHAPIPAMRSPVPREVQDRPHADPRPTTLPSLPSLPQFEREPIHPPNTNTLGTATEDFQPIRSAPTVAGGPPAEPGPSYRPSSYAYPYQHPNHGQSNSVGAIQQPFERSPFSAGSYGQPYQEFMRVGDMGTMGAHSDSKQRKRRGNLPKETTDKLRAWFIAHLQHPYPTEDEKQELMRQTGLQMNQISNWFINARRRQLPTMINNARAESDARSVSGRGGAAGTAPAGRDTKILPSTERGDFGSDDGKRSSAPLSDGEPGRYDEELDGPGAAHANRGTV</sequence>